<dbReference type="STRING" id="364199.SAMN04489858_12073"/>
<sequence>MRIKPNFKTGTDVTISKGGETAKVERWGVAHRAYPAIGGRIKTLSVDVSNLSAGIKRPRSDGKTTLDLSAEERPGNLTFDIPGGRVGVVDVRPQQQRDGWGNGDHYWLETDEQGRFIIEPGRRHRKFYVSESSAAMTKAQVAADAGVSESTVTEEWMLTHLEYASEAKPIRLSFATELAYKLYWVLQPHFIATPLGRSDWWLYERGYEYEGIAGQDGTSLAQSLNILGESSIHPILHGAWGTGPKPHFRRAIAFRSRGPQYLIARDLHSHGSIMRDGRMVAVENCEWHGPDGGDQEMTRNYLCTLKDTDLAFPWRTAHVNQDPNNTTTWDASNNRGGGVYSAEAMGLLLHGNTVYHSGWADGYRYDMSLEGPQPPSQYSHGFYIADNDRHLTARYNILTENSSFGGMYRCGGFVHDNLYIDNNIPCTDLGSDYKGRGFIGQYSLHLDNLATSSAYKRVAAKIGAYNWGFRFEGKQISRVGNIICHLSDPNDPADIAAKPEKNYGVLYPGEPEHYYDDTIEYRWGVNNRNIEGKDTAVLDQTTIQNYARDELGLNPPTIREFSLYCLGRDTQAIAQDVNRYFKQGFGVYAAPRSASASVTFRPDDRGEGFRWDNRLNWTTTDLPGVEYRDSVDLDGQYVKFGTIKAHVTNITGMTERLQVTSGHLTTDNINGPVEVAICGQLHVGGGNINALVRGGRLAFTGSTSGSVTAYGLCEVLLGPDFTVTDRLEVQGEDCWSGWDGAGSPTLTVNGTLAFRPGLKVDIKGGDDEDDLYRGHFFYDQTIGTGSISGATYEAGQMRRIGPTYSTLYNITGNPVVGDRFIYRSIEKVRDGYEYDPDTGTAANPGLRTTDDYYLEIAAIKSAALPQLRRFKRNGDDPDPTCTPTVTLASGSVVEVMDTSRWPSGTHYLTGTGITVTDNGATLPSGVSVTGGRLAYTKA</sequence>
<keyword evidence="2" id="KW-1185">Reference proteome</keyword>
<dbReference type="EMBL" id="FOHO01000020">
    <property type="protein sequence ID" value="SEU03473.1"/>
    <property type="molecule type" value="Genomic_DNA"/>
</dbReference>
<dbReference type="OrthoDB" id="7796425at2"/>
<dbReference type="SUPFAM" id="SSF51126">
    <property type="entry name" value="Pectin lyase-like"/>
    <property type="match status" value="1"/>
</dbReference>
<evidence type="ECO:0008006" key="3">
    <source>
        <dbReference type="Google" id="ProtNLM"/>
    </source>
</evidence>
<name>A0A1I0J347_9RHOB</name>
<protein>
    <recommendedName>
        <fullName evidence="3">Right handed beta helix region</fullName>
    </recommendedName>
</protein>
<dbReference type="RefSeq" id="WP_090737742.1">
    <property type="nucleotide sequence ID" value="NZ_FOHO01000020.1"/>
</dbReference>
<proteinExistence type="predicted"/>
<reference evidence="1 2" key="1">
    <citation type="submission" date="2016-10" db="EMBL/GenBank/DDBJ databases">
        <authorList>
            <person name="de Groot N.N."/>
        </authorList>
    </citation>
    <scope>NUCLEOTIDE SEQUENCE [LARGE SCALE GENOMIC DNA]</scope>
    <source>
        <strain evidence="1 2">DSM 17862</strain>
    </source>
</reference>
<dbReference type="AlphaFoldDB" id="A0A1I0J347"/>
<dbReference type="Proteomes" id="UP000199180">
    <property type="component" value="Unassembled WGS sequence"/>
</dbReference>
<dbReference type="InterPro" id="IPR011050">
    <property type="entry name" value="Pectin_lyase_fold/virulence"/>
</dbReference>
<organism evidence="1 2">
    <name type="scientific">Paracoccus homiensis</name>
    <dbReference type="NCBI Taxonomy" id="364199"/>
    <lineage>
        <taxon>Bacteria</taxon>
        <taxon>Pseudomonadati</taxon>
        <taxon>Pseudomonadota</taxon>
        <taxon>Alphaproteobacteria</taxon>
        <taxon>Rhodobacterales</taxon>
        <taxon>Paracoccaceae</taxon>
        <taxon>Paracoccus</taxon>
    </lineage>
</organism>
<evidence type="ECO:0000313" key="2">
    <source>
        <dbReference type="Proteomes" id="UP000199180"/>
    </source>
</evidence>
<accession>A0A1I0J347</accession>
<evidence type="ECO:0000313" key="1">
    <source>
        <dbReference type="EMBL" id="SEU03473.1"/>
    </source>
</evidence>
<gene>
    <name evidence="1" type="ORF">SAMN04489858_12073</name>
</gene>